<dbReference type="GO" id="GO:0044010">
    <property type="term" value="P:single-species biofilm formation"/>
    <property type="evidence" value="ECO:0007669"/>
    <property type="project" value="TreeGrafter"/>
</dbReference>
<dbReference type="PANTHER" id="PTHR43685">
    <property type="entry name" value="GLYCOSYLTRANSFERASE"/>
    <property type="match status" value="1"/>
</dbReference>
<protein>
    <submittedName>
        <fullName evidence="2">Rhamnosyltransferase</fullName>
    </submittedName>
</protein>
<dbReference type="EMBL" id="SMGD01000011">
    <property type="protein sequence ID" value="TCK59075.1"/>
    <property type="molecule type" value="Genomic_DNA"/>
</dbReference>
<dbReference type="GO" id="GO:0016740">
    <property type="term" value="F:transferase activity"/>
    <property type="evidence" value="ECO:0007669"/>
    <property type="project" value="UniProtKB-KW"/>
</dbReference>
<dbReference type="SUPFAM" id="SSF53448">
    <property type="entry name" value="Nucleotide-diphospho-sugar transferases"/>
    <property type="match status" value="1"/>
</dbReference>
<evidence type="ECO:0000313" key="3">
    <source>
        <dbReference type="Proteomes" id="UP000295565"/>
    </source>
</evidence>
<accession>A0A4R1K4K9</accession>
<organism evidence="2 3">
    <name type="scientific">Celerinatantimonas diazotrophica</name>
    <dbReference type="NCBI Taxonomy" id="412034"/>
    <lineage>
        <taxon>Bacteria</taxon>
        <taxon>Pseudomonadati</taxon>
        <taxon>Pseudomonadota</taxon>
        <taxon>Gammaproteobacteria</taxon>
        <taxon>Celerinatantimonadaceae</taxon>
        <taxon>Celerinatantimonas</taxon>
    </lineage>
</organism>
<name>A0A4R1K4K9_9GAMM</name>
<dbReference type="OrthoDB" id="9790005at2"/>
<dbReference type="InterPro" id="IPR050834">
    <property type="entry name" value="Glycosyltransf_2"/>
</dbReference>
<dbReference type="Proteomes" id="UP000295565">
    <property type="component" value="Unassembled WGS sequence"/>
</dbReference>
<reference evidence="2 3" key="1">
    <citation type="submission" date="2019-03" db="EMBL/GenBank/DDBJ databases">
        <title>Genomic Encyclopedia of Type Strains, Phase IV (KMG-IV): sequencing the most valuable type-strain genomes for metagenomic binning, comparative biology and taxonomic classification.</title>
        <authorList>
            <person name="Goeker M."/>
        </authorList>
    </citation>
    <scope>NUCLEOTIDE SEQUENCE [LARGE SCALE GENOMIC DNA]</scope>
    <source>
        <strain evidence="2 3">DSM 18577</strain>
    </source>
</reference>
<keyword evidence="3" id="KW-1185">Reference proteome</keyword>
<dbReference type="RefSeq" id="WP_131912020.1">
    <property type="nucleotide sequence ID" value="NZ_OU594967.1"/>
</dbReference>
<evidence type="ECO:0000313" key="2">
    <source>
        <dbReference type="EMBL" id="TCK59075.1"/>
    </source>
</evidence>
<feature type="domain" description="Glycosyltransferase 2-like" evidence="1">
    <location>
        <begin position="5"/>
        <end position="171"/>
    </location>
</feature>
<comment type="caution">
    <text evidence="2">The sequence shown here is derived from an EMBL/GenBank/DDBJ whole genome shotgun (WGS) entry which is preliminary data.</text>
</comment>
<gene>
    <name evidence="2" type="ORF">EV690_1240</name>
</gene>
<dbReference type="PANTHER" id="PTHR43685:SF13">
    <property type="entry name" value="O ANTIGEN BIOSYNTHESIS RHAMNOSYLTRANSFERASE RFBN"/>
    <property type="match status" value="1"/>
</dbReference>
<dbReference type="Pfam" id="PF00535">
    <property type="entry name" value="Glycos_transf_2"/>
    <property type="match status" value="1"/>
</dbReference>
<dbReference type="InterPro" id="IPR001173">
    <property type="entry name" value="Glyco_trans_2-like"/>
</dbReference>
<dbReference type="InterPro" id="IPR029044">
    <property type="entry name" value="Nucleotide-diphossugar_trans"/>
</dbReference>
<evidence type="ECO:0000259" key="1">
    <source>
        <dbReference type="Pfam" id="PF00535"/>
    </source>
</evidence>
<proteinExistence type="predicted"/>
<dbReference type="Gene3D" id="3.90.550.10">
    <property type="entry name" value="Spore Coat Polysaccharide Biosynthesis Protein SpsA, Chain A"/>
    <property type="match status" value="1"/>
</dbReference>
<keyword evidence="2" id="KW-0808">Transferase</keyword>
<sequence length="308" mass="34818">MKFAIIIPTYNAGQFLSNSICTLTKQTIFPSCSQVYIIDSSSRDNTIDIAKEAGLDISIIPSRDFNHGGTRNIAVDLVGEVDVIVFLTQDAFLSNTSSLYSMIKKFDDQDIGAVCGRQIPHDNANPIAAHARFFNYPDQSRVMGKNDIAVYGIKAAFVSNSFTAYRSSVFKFLGGFPEDVILSEDMYLAAHMILSGYKIAYEADACVKHSHNYTPWQEFKRYFDIGVFHSTESWIQEKFGGAGGEGKRFLISEFKYLLKHAPMWIPRACITNFCKILGYKLGKNYKRLPKSLRPKLSMHKAYWSQKER</sequence>
<dbReference type="AlphaFoldDB" id="A0A4R1K4K9"/>